<organism evidence="2 3">
    <name type="scientific">Cucurbita argyrosperma subsp. sororia</name>
    <dbReference type="NCBI Taxonomy" id="37648"/>
    <lineage>
        <taxon>Eukaryota</taxon>
        <taxon>Viridiplantae</taxon>
        <taxon>Streptophyta</taxon>
        <taxon>Embryophyta</taxon>
        <taxon>Tracheophyta</taxon>
        <taxon>Spermatophyta</taxon>
        <taxon>Magnoliopsida</taxon>
        <taxon>eudicotyledons</taxon>
        <taxon>Gunneridae</taxon>
        <taxon>Pentapetalae</taxon>
        <taxon>rosids</taxon>
        <taxon>fabids</taxon>
        <taxon>Cucurbitales</taxon>
        <taxon>Cucurbitaceae</taxon>
        <taxon>Cucurbiteae</taxon>
        <taxon>Cucurbita</taxon>
    </lineage>
</organism>
<keyword evidence="3" id="KW-1185">Reference proteome</keyword>
<name>A0AAV6NQ65_9ROSI</name>
<dbReference type="PANTHER" id="PTHR33193:SF68">
    <property type="entry name" value="DUF3511 DOMAIN-CONTAINING PROTEIN"/>
    <property type="match status" value="1"/>
</dbReference>
<proteinExistence type="predicted"/>
<dbReference type="Pfam" id="PF12023">
    <property type="entry name" value="DUF3511"/>
    <property type="match status" value="1"/>
</dbReference>
<protein>
    <submittedName>
        <fullName evidence="2">Uncharacterized protein</fullName>
    </submittedName>
</protein>
<evidence type="ECO:0000313" key="2">
    <source>
        <dbReference type="EMBL" id="KAG6600771.1"/>
    </source>
</evidence>
<evidence type="ECO:0000313" key="3">
    <source>
        <dbReference type="Proteomes" id="UP000685013"/>
    </source>
</evidence>
<feature type="non-terminal residue" evidence="2">
    <location>
        <position position="1"/>
    </location>
</feature>
<dbReference type="PANTHER" id="PTHR33193">
    <property type="entry name" value="DOMAIN PROTEIN, PUTATIVE (DUF3511)-RELATED"/>
    <property type="match status" value="1"/>
</dbReference>
<gene>
    <name evidence="2" type="ORF">SDJN03_06004</name>
</gene>
<reference evidence="2 3" key="1">
    <citation type="journal article" date="2021" name="Hortic Res">
        <title>The domestication of Cucurbita argyrosperma as revealed by the genome of its wild relative.</title>
        <authorList>
            <person name="Barrera-Redondo J."/>
            <person name="Sanchez-de la Vega G."/>
            <person name="Aguirre-Liguori J.A."/>
            <person name="Castellanos-Morales G."/>
            <person name="Gutierrez-Guerrero Y.T."/>
            <person name="Aguirre-Dugua X."/>
            <person name="Aguirre-Planter E."/>
            <person name="Tenaillon M.I."/>
            <person name="Lira-Saade R."/>
            <person name="Eguiarte L.E."/>
        </authorList>
    </citation>
    <scope>NUCLEOTIDE SEQUENCE [LARGE SCALE GENOMIC DNA]</scope>
    <source>
        <strain evidence="2">JBR-2021</strain>
    </source>
</reference>
<dbReference type="EMBL" id="JAGKQH010000004">
    <property type="protein sequence ID" value="KAG6600771.1"/>
    <property type="molecule type" value="Genomic_DNA"/>
</dbReference>
<dbReference type="Proteomes" id="UP000685013">
    <property type="component" value="Chromosome 4"/>
</dbReference>
<feature type="region of interest" description="Disordered" evidence="1">
    <location>
        <begin position="1"/>
        <end position="21"/>
    </location>
</feature>
<comment type="caution">
    <text evidence="2">The sequence shown here is derived from an EMBL/GenBank/DDBJ whole genome shotgun (WGS) entry which is preliminary data.</text>
</comment>
<sequence>MTTEEGIHHHPHNSTDWSLEPMDENKLSDNNMYLNQPQKRVIISSSFVKRHIIKTSESSKRSTRSWWKNPKIKRRRRVAKYRFYTVEGKVKSSIKKGIKWLKTKCSRIIFGF</sequence>
<evidence type="ECO:0000256" key="1">
    <source>
        <dbReference type="SAM" id="MobiDB-lite"/>
    </source>
</evidence>
<accession>A0AAV6NQ65</accession>
<dbReference type="InterPro" id="IPR021899">
    <property type="entry name" value="DUF3511"/>
</dbReference>
<dbReference type="AlphaFoldDB" id="A0AAV6NQ65"/>